<dbReference type="InterPro" id="IPR014757">
    <property type="entry name" value="Tscrpt_reg_IclR_C"/>
</dbReference>
<dbReference type="SMART" id="SM00346">
    <property type="entry name" value="HTH_ICLR"/>
    <property type="match status" value="1"/>
</dbReference>
<protein>
    <submittedName>
        <fullName evidence="6">IclR family transcriptional regulator</fullName>
    </submittedName>
</protein>
<keyword evidence="2" id="KW-0238">DNA-binding</keyword>
<evidence type="ECO:0000313" key="6">
    <source>
        <dbReference type="EMBL" id="UOO89749.1"/>
    </source>
</evidence>
<evidence type="ECO:0000256" key="2">
    <source>
        <dbReference type="ARBA" id="ARBA00023125"/>
    </source>
</evidence>
<dbReference type="InterPro" id="IPR029016">
    <property type="entry name" value="GAF-like_dom_sf"/>
</dbReference>
<evidence type="ECO:0000259" key="5">
    <source>
        <dbReference type="PROSITE" id="PS51078"/>
    </source>
</evidence>
<dbReference type="SUPFAM" id="SSF55781">
    <property type="entry name" value="GAF domain-like"/>
    <property type="match status" value="1"/>
</dbReference>
<gene>
    <name evidence="6" type="ORF">LVJ82_01800</name>
</gene>
<evidence type="ECO:0000256" key="1">
    <source>
        <dbReference type="ARBA" id="ARBA00023015"/>
    </source>
</evidence>
<dbReference type="InterPro" id="IPR036390">
    <property type="entry name" value="WH_DNA-bd_sf"/>
</dbReference>
<dbReference type="Proteomes" id="UP000832011">
    <property type="component" value="Chromosome"/>
</dbReference>
<dbReference type="Gene3D" id="1.10.10.10">
    <property type="entry name" value="Winged helix-like DNA-binding domain superfamily/Winged helix DNA-binding domain"/>
    <property type="match status" value="1"/>
</dbReference>
<keyword evidence="7" id="KW-1185">Reference proteome</keyword>
<reference evidence="6 7" key="1">
    <citation type="journal article" date="2022" name="Res Sq">
        <title>Evolution of multicellular longitudinally dividing oral cavity symbionts (Neisseriaceae).</title>
        <authorList>
            <person name="Nyongesa S."/>
            <person name="Weber P."/>
            <person name="Bernet E."/>
            <person name="Pullido F."/>
            <person name="Nieckarz M."/>
            <person name="Delaby M."/>
            <person name="Nieves C."/>
            <person name="Viehboeck T."/>
            <person name="Krause N."/>
            <person name="Rivera-Millot A."/>
            <person name="Nakamura A."/>
            <person name="Vischer N."/>
            <person name="VanNieuwenhze M."/>
            <person name="Brun Y."/>
            <person name="Cava F."/>
            <person name="Bulgheresi S."/>
            <person name="Veyrier F."/>
        </authorList>
    </citation>
    <scope>NUCLEOTIDE SEQUENCE [LARGE SCALE GENOMIC DNA]</scope>
    <source>
        <strain evidence="6 7">SN4</strain>
    </source>
</reference>
<name>A0ABY4E396_9NEIS</name>
<feature type="domain" description="IclR-ED" evidence="5">
    <location>
        <begin position="74"/>
        <end position="259"/>
    </location>
</feature>
<dbReference type="EMBL" id="CP091511">
    <property type="protein sequence ID" value="UOO89749.1"/>
    <property type="molecule type" value="Genomic_DNA"/>
</dbReference>
<evidence type="ECO:0000256" key="3">
    <source>
        <dbReference type="ARBA" id="ARBA00023163"/>
    </source>
</evidence>
<dbReference type="PANTHER" id="PTHR30136:SF34">
    <property type="entry name" value="TRANSCRIPTIONAL REGULATOR"/>
    <property type="match status" value="1"/>
</dbReference>
<sequence length="259" mass="29324">MTTDQETEKYLVPGLLRGLAILELYSDSKKALTLTEIAESLDINRSSAFRLVQTLEYAGYLKKGAQKSYTLDSKVMQLGYLTLSHMSLPEVSQPIMQQLRDKTTLATHLAVLNHRDLVYVSNEQALGTFTSNIQTGARWPAYATVIGQILLSALDENEIRALFHNFQEWQAYSSITPTNIEELLTRIAFVREQEYLISWGKFRSDMAACAVPIINRRTHKPIAALSVSCPLNMFEKEEFITKIVPCVIEAANQISDYFY</sequence>
<dbReference type="PANTHER" id="PTHR30136">
    <property type="entry name" value="HELIX-TURN-HELIX TRANSCRIPTIONAL REGULATOR, ICLR FAMILY"/>
    <property type="match status" value="1"/>
</dbReference>
<dbReference type="InterPro" id="IPR050707">
    <property type="entry name" value="HTH_MetabolicPath_Reg"/>
</dbReference>
<dbReference type="RefSeq" id="WP_199822552.1">
    <property type="nucleotide sequence ID" value="NZ_CABKVG010000007.1"/>
</dbReference>
<keyword evidence="3" id="KW-0804">Transcription</keyword>
<dbReference type="PROSITE" id="PS51078">
    <property type="entry name" value="ICLR_ED"/>
    <property type="match status" value="1"/>
</dbReference>
<keyword evidence="1" id="KW-0805">Transcription regulation</keyword>
<dbReference type="Pfam" id="PF01614">
    <property type="entry name" value="IclR_C"/>
    <property type="match status" value="1"/>
</dbReference>
<dbReference type="Pfam" id="PF09339">
    <property type="entry name" value="HTH_IclR"/>
    <property type="match status" value="1"/>
</dbReference>
<evidence type="ECO:0000313" key="7">
    <source>
        <dbReference type="Proteomes" id="UP000832011"/>
    </source>
</evidence>
<dbReference type="PROSITE" id="PS51077">
    <property type="entry name" value="HTH_ICLR"/>
    <property type="match status" value="1"/>
</dbReference>
<accession>A0ABY4E396</accession>
<evidence type="ECO:0000259" key="4">
    <source>
        <dbReference type="PROSITE" id="PS51077"/>
    </source>
</evidence>
<dbReference type="Gene3D" id="3.30.450.40">
    <property type="match status" value="1"/>
</dbReference>
<organism evidence="6 7">
    <name type="scientific">Vitreoscilla massiliensis</name>
    <dbReference type="NCBI Taxonomy" id="1689272"/>
    <lineage>
        <taxon>Bacteria</taxon>
        <taxon>Pseudomonadati</taxon>
        <taxon>Pseudomonadota</taxon>
        <taxon>Betaproteobacteria</taxon>
        <taxon>Neisseriales</taxon>
        <taxon>Neisseriaceae</taxon>
        <taxon>Vitreoscilla</taxon>
    </lineage>
</organism>
<dbReference type="InterPro" id="IPR005471">
    <property type="entry name" value="Tscrpt_reg_IclR_N"/>
</dbReference>
<feature type="domain" description="HTH iclR-type" evidence="4">
    <location>
        <begin position="12"/>
        <end position="73"/>
    </location>
</feature>
<proteinExistence type="predicted"/>
<dbReference type="InterPro" id="IPR036388">
    <property type="entry name" value="WH-like_DNA-bd_sf"/>
</dbReference>
<dbReference type="SUPFAM" id="SSF46785">
    <property type="entry name" value="Winged helix' DNA-binding domain"/>
    <property type="match status" value="1"/>
</dbReference>